<feature type="region of interest" description="Disordered" evidence="1">
    <location>
        <begin position="44"/>
        <end position="92"/>
    </location>
</feature>
<feature type="compositionally biased region" description="Gly residues" evidence="1">
    <location>
        <begin position="1320"/>
        <end position="1330"/>
    </location>
</feature>
<feature type="compositionally biased region" description="Basic residues" evidence="1">
    <location>
        <begin position="1337"/>
        <end position="1347"/>
    </location>
</feature>
<feature type="compositionally biased region" description="Low complexity" evidence="1">
    <location>
        <begin position="996"/>
        <end position="1005"/>
    </location>
</feature>
<accession>A0A9P5RUV8</accession>
<feature type="compositionally biased region" description="Polar residues" evidence="1">
    <location>
        <begin position="425"/>
        <end position="444"/>
    </location>
</feature>
<sequence length="1406" mass="149795">MLTPAPSVCQALADSSNSYSNLIPSTLLLSDAAWLSISGEYNNSQHHNHHSHRHQRSSPNARLSKLSKTTQHSRHSRLHHRQNHHHHDRPSRQFIATTSSAIFGDWDIDIKVDRRTLARLKKTEEAAAVGGGGRRVPSATVAAAGGEGGGRGGGAGGRASITLGPGPGIHTGASGMQPLSTLPSAFSSSATSSTPPQTSGANTNSTTAPYVLKGQRHSSNKSTTDNTPSFPSSSSASPTVLTPPSTSSPKNNNPSSAGDPQKKTNGTTPATKPIITTTASTPTGSKVQDVSNALVAPSARSSFLKALGKFKSKHLQQKRSSTPPAIVAIDTPATLSDRRASYIIPPIQFDNQENDKLVSNVLESSSSTSPEVPAQVAHVQFENVPTSDEPTLEGTSSLRIKLKNRMSSTLASMKSSSNLRDKAKAQQQLSTSGNTASQSAASIKSNEHRQSAVVALSSSTEEPQHQQQQGTDSNVSSSTTSGSGKNRQSKTFWTFPRVRLEPSQGSKRQPNSFDTLAAASTAVAAAAQNDLDVEDVAMLSTETKPAEDGVTSLHEQLEELKVEELDSDHSLDIILPGDYEDYTQFAELPLKKRKKLERSLAAAAAAAANGEQSNKRDSSVRAGADAMKRFLTLQRKDTSTTTTAADGGTTEEVVMEHDLRTSANSKKRPPSSTETRGSVAKRTGQHASEWRRSIMKSLHIGKNQQGSNKSGAAAAASASLGTVTESAQGSGTAAADADAVVEPVQPLTSDSVVSIRSRSLTTSTHPALLATTIVKPRTPGLRRETLEMAMRRRRQSSVARSNISDTDIPSSLPRSSDFFNLDNYSTTNVTHTFTSFTLELADMYAREVVNNSATPGLFNFKRRQSRLTVSSHVGMDIDTDQDFRGFDSDGDAISGYTGDADISMEEIHVRPKTPTAPRPSSGLFKTRARESNAMPTDMFPRRKISSVDGDSDTVSELPSLMIRTRDLNRSSGGFSSKPRPVSGSSFEMDYDQQGNAAAAEASSPRSPRRAGGTVSPAFQRKTSRGIVTLNSVAEGGSSASDSPSAKSLRGTAPMSMEEVASWKPRNVYSQQQQQHPRPYVPTLDTKPLKPTRGSGLSSSTTLVPSSRTPHSAALLSQSPRALSPTYESLDRGIHHHQQFSSSSSSYRQHPNHPSADTLVPSHLKNGSNMSTGSGYSGRTLLGYGQQLRRGISTMEVEEFDPSEDFPPTTPADLKSLDFEALLATAEKEHQKGWDDLKLQKKVSGQPTIPPVFASLTLSPPTSTSSSSSSQPSSSSPMFSPIQPLKIASSASKANRQSPPSSQQLAPPQRSTVAFDLGPSDDGGTGTGTGTGSDRSMRSKRVMKKKMSVIRLTGNGNGNIQGRREDDGVIRVSMSPTPHSPSNSPSPLMMHREREVVDSSSPSRSYS</sequence>
<dbReference type="EMBL" id="JAAAUQ010000712">
    <property type="protein sequence ID" value="KAF9148088.1"/>
    <property type="molecule type" value="Genomic_DNA"/>
</dbReference>
<feature type="compositionally biased region" description="Low complexity" evidence="1">
    <location>
        <begin position="470"/>
        <end position="484"/>
    </location>
</feature>
<dbReference type="Proteomes" id="UP000748756">
    <property type="component" value="Unassembled WGS sequence"/>
</dbReference>
<dbReference type="OrthoDB" id="2444153at2759"/>
<feature type="compositionally biased region" description="Low complexity" evidence="1">
    <location>
        <begin position="1090"/>
        <end position="1108"/>
    </location>
</feature>
<keyword evidence="3" id="KW-1185">Reference proteome</keyword>
<feature type="compositionally biased region" description="Gly residues" evidence="1">
    <location>
        <begin position="145"/>
        <end position="157"/>
    </location>
</feature>
<evidence type="ECO:0000313" key="3">
    <source>
        <dbReference type="Proteomes" id="UP000748756"/>
    </source>
</evidence>
<feature type="region of interest" description="Disordered" evidence="1">
    <location>
        <begin position="1250"/>
        <end position="1406"/>
    </location>
</feature>
<feature type="compositionally biased region" description="Polar residues" evidence="1">
    <location>
        <begin position="383"/>
        <end position="398"/>
    </location>
</feature>
<feature type="compositionally biased region" description="Low complexity" evidence="1">
    <location>
        <begin position="1254"/>
        <end position="1276"/>
    </location>
</feature>
<feature type="compositionally biased region" description="Basic residues" evidence="1">
    <location>
        <begin position="71"/>
        <end position="89"/>
    </location>
</feature>
<feature type="region of interest" description="Disordered" evidence="1">
    <location>
        <begin position="381"/>
        <end position="400"/>
    </location>
</feature>
<feature type="compositionally biased region" description="Low complexity" evidence="1">
    <location>
        <begin position="1296"/>
        <end position="1310"/>
    </location>
</feature>
<feature type="compositionally biased region" description="Low complexity" evidence="1">
    <location>
        <begin position="408"/>
        <end position="417"/>
    </location>
</feature>
<feature type="region of interest" description="Disordered" evidence="1">
    <location>
        <begin position="408"/>
        <end position="511"/>
    </location>
</feature>
<feature type="compositionally biased region" description="Low complexity" evidence="1">
    <location>
        <begin position="222"/>
        <end position="256"/>
    </location>
</feature>
<feature type="region of interest" description="Disordered" evidence="1">
    <location>
        <begin position="1135"/>
        <end position="1176"/>
    </location>
</feature>
<feature type="compositionally biased region" description="Low complexity" evidence="1">
    <location>
        <begin position="1372"/>
        <end position="1386"/>
    </location>
</feature>
<name>A0A9P5RUV8_9FUNG</name>
<feature type="compositionally biased region" description="Polar residues" evidence="1">
    <location>
        <begin position="1164"/>
        <end position="1173"/>
    </location>
</feature>
<evidence type="ECO:0000256" key="1">
    <source>
        <dbReference type="SAM" id="MobiDB-lite"/>
    </source>
</evidence>
<feature type="compositionally biased region" description="Basic residues" evidence="1">
    <location>
        <begin position="46"/>
        <end position="56"/>
    </location>
</feature>
<feature type="region of interest" description="Disordered" evidence="1">
    <location>
        <begin position="129"/>
        <end position="287"/>
    </location>
</feature>
<feature type="compositionally biased region" description="Polar residues" evidence="1">
    <location>
        <begin position="456"/>
        <end position="469"/>
    </location>
</feature>
<organism evidence="2 3">
    <name type="scientific">Linnemannia schmuckeri</name>
    <dbReference type="NCBI Taxonomy" id="64567"/>
    <lineage>
        <taxon>Eukaryota</taxon>
        <taxon>Fungi</taxon>
        <taxon>Fungi incertae sedis</taxon>
        <taxon>Mucoromycota</taxon>
        <taxon>Mortierellomycotina</taxon>
        <taxon>Mortierellomycetes</taxon>
        <taxon>Mortierellales</taxon>
        <taxon>Mortierellaceae</taxon>
        <taxon>Linnemannia</taxon>
    </lineage>
</organism>
<evidence type="ECO:0000313" key="2">
    <source>
        <dbReference type="EMBL" id="KAF9148088.1"/>
    </source>
</evidence>
<comment type="caution">
    <text evidence="2">The sequence shown here is derived from an EMBL/GenBank/DDBJ whole genome shotgun (WGS) entry which is preliminary data.</text>
</comment>
<feature type="region of interest" description="Disordered" evidence="1">
    <location>
        <begin position="635"/>
        <end position="689"/>
    </location>
</feature>
<feature type="compositionally biased region" description="Low complexity" evidence="1">
    <location>
        <begin position="178"/>
        <end position="199"/>
    </location>
</feature>
<reference evidence="2" key="1">
    <citation type="journal article" date="2020" name="Fungal Divers.">
        <title>Resolving the Mortierellaceae phylogeny through synthesis of multi-gene phylogenetics and phylogenomics.</title>
        <authorList>
            <person name="Vandepol N."/>
            <person name="Liber J."/>
            <person name="Desiro A."/>
            <person name="Na H."/>
            <person name="Kennedy M."/>
            <person name="Barry K."/>
            <person name="Grigoriev I.V."/>
            <person name="Miller A.N."/>
            <person name="O'Donnell K."/>
            <person name="Stajich J.E."/>
            <person name="Bonito G."/>
        </authorList>
    </citation>
    <scope>NUCLEOTIDE SEQUENCE</scope>
    <source>
        <strain evidence="2">NRRL 6426</strain>
    </source>
</reference>
<feature type="region of interest" description="Disordered" evidence="1">
    <location>
        <begin position="931"/>
        <end position="1120"/>
    </location>
</feature>
<feature type="compositionally biased region" description="Low complexity" evidence="1">
    <location>
        <begin position="639"/>
        <end position="650"/>
    </location>
</feature>
<gene>
    <name evidence="2" type="ORF">BG015_010211</name>
</gene>
<proteinExistence type="predicted"/>
<protein>
    <submittedName>
        <fullName evidence="2">Uncharacterized protein</fullName>
    </submittedName>
</protein>
<feature type="compositionally biased region" description="Low complexity" evidence="1">
    <location>
        <begin position="1037"/>
        <end position="1047"/>
    </location>
</feature>
<feature type="compositionally biased region" description="Low complexity" evidence="1">
    <location>
        <begin position="266"/>
        <end position="286"/>
    </location>
</feature>